<accession>A0A1F5B2I5</accession>
<proteinExistence type="predicted"/>
<dbReference type="AlphaFoldDB" id="A0A1F5B2I5"/>
<reference evidence="2 3" key="1">
    <citation type="journal article" date="2016" name="Nat. Commun.">
        <title>Thousands of microbial genomes shed light on interconnected biogeochemical processes in an aquifer system.</title>
        <authorList>
            <person name="Anantharaman K."/>
            <person name="Brown C.T."/>
            <person name="Hug L.A."/>
            <person name="Sharon I."/>
            <person name="Castelle C.J."/>
            <person name="Probst A.J."/>
            <person name="Thomas B.C."/>
            <person name="Singh A."/>
            <person name="Wilkins M.J."/>
            <person name="Karaoz U."/>
            <person name="Brodie E.L."/>
            <person name="Williams K.H."/>
            <person name="Hubbard S.S."/>
            <person name="Banfield J.F."/>
        </authorList>
    </citation>
    <scope>NUCLEOTIDE SEQUENCE [LARGE SCALE GENOMIC DNA]</scope>
</reference>
<sequence>MNESENKYLSLKTAAELYGYTRDHLGLMIRQGKLNGIKLGSYYVTTSEWMTDYLKKYADLGHPIIRGKFSNKFLAQVFTAKGNAEKKVNIISPDSIEETKIKTLQKELLPSLRELSATQEKTSALLVSSAISHINSGNPYVILPIRQMKESERESILRKTSDSDKSNNKQEVV</sequence>
<evidence type="ECO:0000313" key="3">
    <source>
        <dbReference type="Proteomes" id="UP000176431"/>
    </source>
</evidence>
<evidence type="ECO:0008006" key="4">
    <source>
        <dbReference type="Google" id="ProtNLM"/>
    </source>
</evidence>
<name>A0A1F5B2I5_9BACT</name>
<comment type="caution">
    <text evidence="2">The sequence shown here is derived from an EMBL/GenBank/DDBJ whole genome shotgun (WGS) entry which is preliminary data.</text>
</comment>
<feature type="region of interest" description="Disordered" evidence="1">
    <location>
        <begin position="153"/>
        <end position="173"/>
    </location>
</feature>
<protein>
    <recommendedName>
        <fullName evidence="4">Helix-turn-helix domain-containing protein</fullName>
    </recommendedName>
</protein>
<evidence type="ECO:0000313" key="2">
    <source>
        <dbReference type="EMBL" id="OGD24805.1"/>
    </source>
</evidence>
<evidence type="ECO:0000256" key="1">
    <source>
        <dbReference type="SAM" id="MobiDB-lite"/>
    </source>
</evidence>
<gene>
    <name evidence="2" type="ORF">A2819_00995</name>
</gene>
<organism evidence="2 3">
    <name type="scientific">Candidatus Azambacteria bacterium RIFCSPHIGHO2_01_FULL_40_24</name>
    <dbReference type="NCBI Taxonomy" id="1797301"/>
    <lineage>
        <taxon>Bacteria</taxon>
        <taxon>Candidatus Azamiibacteriota</taxon>
    </lineage>
</organism>
<dbReference type="EMBL" id="MEYK01000032">
    <property type="protein sequence ID" value="OGD24805.1"/>
    <property type="molecule type" value="Genomic_DNA"/>
</dbReference>
<dbReference type="Proteomes" id="UP000176431">
    <property type="component" value="Unassembled WGS sequence"/>
</dbReference>